<reference evidence="2" key="1">
    <citation type="submission" date="2018-11" db="EMBL/GenBank/DDBJ databases">
        <authorList>
            <consortium name="Pathogen Informatics"/>
        </authorList>
    </citation>
    <scope>NUCLEOTIDE SEQUENCE</scope>
</reference>
<feature type="compositionally biased region" description="Basic and acidic residues" evidence="1">
    <location>
        <begin position="62"/>
        <end position="76"/>
    </location>
</feature>
<feature type="region of interest" description="Disordered" evidence="1">
    <location>
        <begin position="55"/>
        <end position="76"/>
    </location>
</feature>
<evidence type="ECO:0000256" key="1">
    <source>
        <dbReference type="SAM" id="MobiDB-lite"/>
    </source>
</evidence>
<accession>A0A3S5A0U2</accession>
<evidence type="ECO:0000313" key="3">
    <source>
        <dbReference type="Proteomes" id="UP000784294"/>
    </source>
</evidence>
<proteinExistence type="predicted"/>
<dbReference type="AlphaFoldDB" id="A0A3S5A0U2"/>
<keyword evidence="3" id="KW-1185">Reference proteome</keyword>
<organism evidence="2 3">
    <name type="scientific">Protopolystoma xenopodis</name>
    <dbReference type="NCBI Taxonomy" id="117903"/>
    <lineage>
        <taxon>Eukaryota</taxon>
        <taxon>Metazoa</taxon>
        <taxon>Spiralia</taxon>
        <taxon>Lophotrochozoa</taxon>
        <taxon>Platyhelminthes</taxon>
        <taxon>Monogenea</taxon>
        <taxon>Polyopisthocotylea</taxon>
        <taxon>Polystomatidea</taxon>
        <taxon>Polystomatidae</taxon>
        <taxon>Protopolystoma</taxon>
    </lineage>
</organism>
<evidence type="ECO:0000313" key="2">
    <source>
        <dbReference type="EMBL" id="VEL24626.1"/>
    </source>
</evidence>
<sequence length="76" mass="8344">MRCNSEMIETLNAVLTVNLGELKSIKDVMEVVEKERGYGGEVECGVDGQTAKSVKRGQWNKVGEDGGTGRDRAEER</sequence>
<gene>
    <name evidence="2" type="ORF">PXEA_LOCUS18066</name>
</gene>
<comment type="caution">
    <text evidence="2">The sequence shown here is derived from an EMBL/GenBank/DDBJ whole genome shotgun (WGS) entry which is preliminary data.</text>
</comment>
<dbReference type="Proteomes" id="UP000784294">
    <property type="component" value="Unassembled WGS sequence"/>
</dbReference>
<protein>
    <submittedName>
        <fullName evidence="2">Uncharacterized protein</fullName>
    </submittedName>
</protein>
<name>A0A3S5A0U2_9PLAT</name>
<dbReference type="EMBL" id="CAAALY010068735">
    <property type="protein sequence ID" value="VEL24626.1"/>
    <property type="molecule type" value="Genomic_DNA"/>
</dbReference>